<dbReference type="PANTHER" id="PTHR43434:SF1">
    <property type="entry name" value="PHOSPHOGLYCOLATE PHOSPHATASE"/>
    <property type="match status" value="1"/>
</dbReference>
<dbReference type="GO" id="GO:0016787">
    <property type="term" value="F:hydrolase activity"/>
    <property type="evidence" value="ECO:0007669"/>
    <property type="project" value="UniProtKB-KW"/>
</dbReference>
<evidence type="ECO:0000313" key="5">
    <source>
        <dbReference type="EMBL" id="NKC30267.1"/>
    </source>
</evidence>
<comment type="pathway">
    <text evidence="2">Organic acid metabolism; glycolate biosynthesis; glycolate from 2-phosphoglycolate: step 1/1.</text>
</comment>
<evidence type="ECO:0000256" key="2">
    <source>
        <dbReference type="ARBA" id="ARBA00004818"/>
    </source>
</evidence>
<dbReference type="Gene3D" id="3.40.50.1000">
    <property type="entry name" value="HAD superfamily/HAD-like"/>
    <property type="match status" value="1"/>
</dbReference>
<evidence type="ECO:0000256" key="3">
    <source>
        <dbReference type="ARBA" id="ARBA00006171"/>
    </source>
</evidence>
<dbReference type="InterPro" id="IPR036412">
    <property type="entry name" value="HAD-like_sf"/>
</dbReference>
<dbReference type="SFLD" id="SFLDG01129">
    <property type="entry name" value="C1.5:_HAD__Beta-PGM__Phosphata"/>
    <property type="match status" value="1"/>
</dbReference>
<organism evidence="5 6">
    <name type="scientific">Falsiroseomonas selenitidurans</name>
    <dbReference type="NCBI Taxonomy" id="2716335"/>
    <lineage>
        <taxon>Bacteria</taxon>
        <taxon>Pseudomonadati</taxon>
        <taxon>Pseudomonadota</taxon>
        <taxon>Alphaproteobacteria</taxon>
        <taxon>Acetobacterales</taxon>
        <taxon>Roseomonadaceae</taxon>
        <taxon>Falsiroseomonas</taxon>
    </lineage>
</organism>
<proteinExistence type="inferred from homology"/>
<reference evidence="5 6" key="1">
    <citation type="submission" date="2020-03" db="EMBL/GenBank/DDBJ databases">
        <title>Roseomonas selenitidurans sp. nov. isolated from urban soil.</title>
        <authorList>
            <person name="Liu H."/>
        </authorList>
    </citation>
    <scope>NUCLEOTIDE SEQUENCE [LARGE SCALE GENOMIC DNA]</scope>
    <source>
        <strain evidence="5 6">BU-1</strain>
    </source>
</reference>
<dbReference type="PANTHER" id="PTHR43434">
    <property type="entry name" value="PHOSPHOGLYCOLATE PHOSPHATASE"/>
    <property type="match status" value="1"/>
</dbReference>
<dbReference type="InterPro" id="IPR041492">
    <property type="entry name" value="HAD_2"/>
</dbReference>
<evidence type="ECO:0000256" key="1">
    <source>
        <dbReference type="ARBA" id="ARBA00000830"/>
    </source>
</evidence>
<keyword evidence="5" id="KW-0378">Hydrolase</keyword>
<keyword evidence="6" id="KW-1185">Reference proteome</keyword>
<gene>
    <name evidence="5" type="ORF">HEQ75_05300</name>
</gene>
<comment type="caution">
    <text evidence="5">The sequence shown here is derived from an EMBL/GenBank/DDBJ whole genome shotgun (WGS) entry which is preliminary data.</text>
</comment>
<name>A0ABX1E3C4_9PROT</name>
<accession>A0ABX1E3C4</accession>
<dbReference type="EMBL" id="JAAVNE010000005">
    <property type="protein sequence ID" value="NKC30267.1"/>
    <property type="molecule type" value="Genomic_DNA"/>
</dbReference>
<dbReference type="InterPro" id="IPR023214">
    <property type="entry name" value="HAD_sf"/>
</dbReference>
<evidence type="ECO:0000313" key="6">
    <source>
        <dbReference type="Proteomes" id="UP000787635"/>
    </source>
</evidence>
<dbReference type="InterPro" id="IPR050155">
    <property type="entry name" value="HAD-like_hydrolase_sf"/>
</dbReference>
<dbReference type="SUPFAM" id="SSF56784">
    <property type="entry name" value="HAD-like"/>
    <property type="match status" value="1"/>
</dbReference>
<dbReference type="Proteomes" id="UP000787635">
    <property type="component" value="Unassembled WGS sequence"/>
</dbReference>
<dbReference type="Gene3D" id="1.10.150.730">
    <property type="match status" value="1"/>
</dbReference>
<comment type="similarity">
    <text evidence="3">Belongs to the HAD-like hydrolase superfamily. CbbY/CbbZ/Gph/YieH family.</text>
</comment>
<evidence type="ECO:0000256" key="4">
    <source>
        <dbReference type="ARBA" id="ARBA00013078"/>
    </source>
</evidence>
<dbReference type="EC" id="3.1.3.18" evidence="4"/>
<dbReference type="RefSeq" id="WP_168027879.1">
    <property type="nucleotide sequence ID" value="NZ_JAAVNE010000005.1"/>
</dbReference>
<protein>
    <recommendedName>
        <fullName evidence="4">phosphoglycolate phosphatase</fullName>
        <ecNumber evidence="4">3.1.3.18</ecNumber>
    </recommendedName>
</protein>
<sequence length="222" mass="22995">MQRPDCILWDWDNTLVDGWAAIQHGLNATFAEFGMPLWNRETVLANVRGSLRDTFPGMFGAEWERARDLFYGAVRSCHLDVLSPMPGALSAIRAAAPLGPQGVVSNKQGPLLRAEAAHLGWAGHFATLVGAGDASADKPSAAPLLMALAACGIQAGPAVWYVGDTVLDMDAARAAGCTAVLLGRAAHDGGVEAARPDLVFDDGHALAAGLQDLARAGVGGGC</sequence>
<comment type="catalytic activity">
    <reaction evidence="1">
        <text>2-phosphoglycolate + H2O = glycolate + phosphate</text>
        <dbReference type="Rhea" id="RHEA:14369"/>
        <dbReference type="ChEBI" id="CHEBI:15377"/>
        <dbReference type="ChEBI" id="CHEBI:29805"/>
        <dbReference type="ChEBI" id="CHEBI:43474"/>
        <dbReference type="ChEBI" id="CHEBI:58033"/>
        <dbReference type="EC" id="3.1.3.18"/>
    </reaction>
</comment>
<dbReference type="Pfam" id="PF13419">
    <property type="entry name" value="HAD_2"/>
    <property type="match status" value="1"/>
</dbReference>
<dbReference type="SFLD" id="SFLDS00003">
    <property type="entry name" value="Haloacid_Dehalogenase"/>
    <property type="match status" value="1"/>
</dbReference>